<evidence type="ECO:0000313" key="1">
    <source>
        <dbReference type="EMBL" id="MCC5465550.1"/>
    </source>
</evidence>
<dbReference type="Proteomes" id="UP001165492">
    <property type="component" value="Unassembled WGS sequence"/>
</dbReference>
<reference evidence="1" key="1">
    <citation type="submission" date="2021-11" db="EMBL/GenBank/DDBJ databases">
        <title>Description of a new species Pelosinus isolated from the bottom sediments of Lake Baikal.</title>
        <authorList>
            <person name="Zakharyuk A."/>
        </authorList>
    </citation>
    <scope>NUCLEOTIDE SEQUENCE</scope>
    <source>
        <strain evidence="1">Bkl1</strain>
    </source>
</reference>
<name>A0ABS8HR62_9FIRM</name>
<dbReference type="InterPro" id="IPR006944">
    <property type="entry name" value="Phage/GTA_portal"/>
</dbReference>
<sequence>MSWFSGLFSTDGTLQLDIYLGELASEVFYKELAVQSCVNLIANTVSRGEFLTFEKGKDVRKNNYYLFNVEPNQNKSASKFWRDVIHKLVYENECLVIQQGGMFYVADSFGITEFAFKENVYNNIVVGDLGLTGSRVESEVFHFELHNEKINNVVDGLYASYSKLIAASQMQYKKNNARRGTLDIPTKYPQTEAAQKALHDLLNVKFKRFFDAEGGAVLPLSNEMKYTELSSNIGVKGGAEGRDAKAFIDDVFEFVSIAFQIPPTLLRGNVADTDKALNNFLTFSINPLAELIADEVNRKLYGKTLFLQKTYMKLDTTRIKAVDIKDVANAMDILVRIGAYCIDDCLLMLGMEPLNTVESRARWMTKNYTPVTDAIKGDQVGKGGETN</sequence>
<protein>
    <submittedName>
        <fullName evidence="1">Phage portal protein</fullName>
    </submittedName>
</protein>
<accession>A0ABS8HR62</accession>
<dbReference type="EMBL" id="JAJHJB010000010">
    <property type="protein sequence ID" value="MCC5465550.1"/>
    <property type="molecule type" value="Genomic_DNA"/>
</dbReference>
<keyword evidence="2" id="KW-1185">Reference proteome</keyword>
<organism evidence="1 2">
    <name type="scientific">Pelosinus baikalensis</name>
    <dbReference type="NCBI Taxonomy" id="2892015"/>
    <lineage>
        <taxon>Bacteria</taxon>
        <taxon>Bacillati</taxon>
        <taxon>Bacillota</taxon>
        <taxon>Negativicutes</taxon>
        <taxon>Selenomonadales</taxon>
        <taxon>Sporomusaceae</taxon>
        <taxon>Pelosinus</taxon>
    </lineage>
</organism>
<dbReference type="InterPro" id="IPR006427">
    <property type="entry name" value="Portal_HK97"/>
</dbReference>
<evidence type="ECO:0000313" key="2">
    <source>
        <dbReference type="Proteomes" id="UP001165492"/>
    </source>
</evidence>
<proteinExistence type="predicted"/>
<comment type="caution">
    <text evidence="1">The sequence shown here is derived from an EMBL/GenBank/DDBJ whole genome shotgun (WGS) entry which is preliminary data.</text>
</comment>
<dbReference type="NCBIfam" id="TIGR01537">
    <property type="entry name" value="portal_HK97"/>
    <property type="match status" value="1"/>
</dbReference>
<gene>
    <name evidence="1" type="ORF">LMF89_09265</name>
</gene>
<dbReference type="Pfam" id="PF04860">
    <property type="entry name" value="Phage_portal"/>
    <property type="match status" value="1"/>
</dbReference>